<proteinExistence type="predicted"/>
<sequence>MARIVRRGLRLPGLPLFSLGQPWHSVMNSEGKLALSLYQRQYVDVARKILASNKQFGYAESYPPREGTSGVLALVEDFRWIGEDSEHHVPGYGSGSQVQLLSASGGRFRILKMSKETVDGLELYRAHVQLFAERDLTRGAGAEAMAYWNDKTAGPEEGSRATSVLTSATRCACARQLQTAKS</sequence>
<keyword evidence="2" id="KW-1185">Reference proteome</keyword>
<organism evidence="1 2">
    <name type="scientific">Symbiodinium necroappetens</name>
    <dbReference type="NCBI Taxonomy" id="1628268"/>
    <lineage>
        <taxon>Eukaryota</taxon>
        <taxon>Sar</taxon>
        <taxon>Alveolata</taxon>
        <taxon>Dinophyceae</taxon>
        <taxon>Suessiales</taxon>
        <taxon>Symbiodiniaceae</taxon>
        <taxon>Symbiodinium</taxon>
    </lineage>
</organism>
<evidence type="ECO:0000313" key="2">
    <source>
        <dbReference type="Proteomes" id="UP000601435"/>
    </source>
</evidence>
<comment type="caution">
    <text evidence="1">The sequence shown here is derived from an EMBL/GenBank/DDBJ whole genome shotgun (WGS) entry which is preliminary data.</text>
</comment>
<name>A0A812YXH7_9DINO</name>
<dbReference type="Proteomes" id="UP000601435">
    <property type="component" value="Unassembled WGS sequence"/>
</dbReference>
<evidence type="ECO:0000313" key="1">
    <source>
        <dbReference type="EMBL" id="CAE7800659.1"/>
    </source>
</evidence>
<dbReference type="EMBL" id="CAJNJA010044274">
    <property type="protein sequence ID" value="CAE7800659.1"/>
    <property type="molecule type" value="Genomic_DNA"/>
</dbReference>
<dbReference type="AlphaFoldDB" id="A0A812YXH7"/>
<accession>A0A812YXH7</accession>
<protein>
    <submittedName>
        <fullName evidence="1">Uncharacterized protein</fullName>
    </submittedName>
</protein>
<dbReference type="OrthoDB" id="10474757at2759"/>
<reference evidence="1" key="1">
    <citation type="submission" date="2021-02" db="EMBL/GenBank/DDBJ databases">
        <authorList>
            <person name="Dougan E. K."/>
            <person name="Rhodes N."/>
            <person name="Thang M."/>
            <person name="Chan C."/>
        </authorList>
    </citation>
    <scope>NUCLEOTIDE SEQUENCE</scope>
</reference>
<gene>
    <name evidence="1" type="ORF">SNEC2469_LOCUS23614</name>
</gene>